<feature type="region of interest" description="Disordered" evidence="1">
    <location>
        <begin position="1027"/>
        <end position="1066"/>
    </location>
</feature>
<accession>A0A8H6I7H3</accession>
<gene>
    <name evidence="2" type="ORF">DFP72DRAFT_843792</name>
</gene>
<feature type="compositionally biased region" description="Polar residues" evidence="1">
    <location>
        <begin position="359"/>
        <end position="379"/>
    </location>
</feature>
<dbReference type="SUPFAM" id="SSF51197">
    <property type="entry name" value="Clavaminate synthase-like"/>
    <property type="match status" value="1"/>
</dbReference>
<feature type="compositionally biased region" description="Low complexity" evidence="1">
    <location>
        <begin position="406"/>
        <end position="427"/>
    </location>
</feature>
<dbReference type="InterPro" id="IPR037151">
    <property type="entry name" value="AlkB-like_sf"/>
</dbReference>
<feature type="compositionally biased region" description="Polar residues" evidence="1">
    <location>
        <begin position="163"/>
        <end position="172"/>
    </location>
</feature>
<evidence type="ECO:0000313" key="2">
    <source>
        <dbReference type="EMBL" id="KAF6760318.1"/>
    </source>
</evidence>
<feature type="compositionally biased region" description="Polar residues" evidence="1">
    <location>
        <begin position="584"/>
        <end position="617"/>
    </location>
</feature>
<feature type="compositionally biased region" description="Basic and acidic residues" evidence="1">
    <location>
        <begin position="1029"/>
        <end position="1058"/>
    </location>
</feature>
<name>A0A8H6I7H3_9AGAR</name>
<reference evidence="2 3" key="1">
    <citation type="submission" date="2020-07" db="EMBL/GenBank/DDBJ databases">
        <title>Comparative genomics of pyrophilous fungi reveals a link between fire events and developmental genes.</title>
        <authorList>
            <consortium name="DOE Joint Genome Institute"/>
            <person name="Steindorff A.S."/>
            <person name="Carver A."/>
            <person name="Calhoun S."/>
            <person name="Stillman K."/>
            <person name="Liu H."/>
            <person name="Lipzen A."/>
            <person name="Pangilinan J."/>
            <person name="Labutti K."/>
            <person name="Bruns T.D."/>
            <person name="Grigoriev I.V."/>
        </authorList>
    </citation>
    <scope>NUCLEOTIDE SEQUENCE [LARGE SCALE GENOMIC DNA]</scope>
    <source>
        <strain evidence="2 3">CBS 144469</strain>
    </source>
</reference>
<sequence length="1343" mass="150335">MVKRGEKSRLQERSPPKLAAGLPCLNPPLSVLDWRYLRPADFSDLYHLDSPLFFNQTKEDEDQRLIVLKEKAGIWTKTRAKHQVLKAWTKRIRSEFRLTEKKILAKAGVEDIPTLFFEFYWRLNHAGPKAALALIGASVHQGRPLRNYTQRPRPTFQKPHSSRPYTRSQASSRAKDPESIDSHRGEGVMSRLPYHLNTYGRDHHLHGWRFNTGPDNGPGFRAPGRANTSHRHEHYNSRPSRPVQSPEVPLSHPSVITPRTPSDMNPGRPSRHLDPGASTRLENSDHHGSHGHHGGWTSSAGNAPTSKPPTPILPQNPVQKRLADVKAEREAKEKKDFEESQQRFKQAEQDRQLAESGAQRLQQLSKMPPQTRSSKQHLSTEFLKGQKITKRKRPTSPAADEEIPGLSVSLRPVTRSSRPSTRPNTTSAHPQKPSDSPEGPTIDKVPFPDGKRPLRKKRVVSPARGGSVAPTSQARPSSRNPSLSPSTTELPIDTRNSPQSGKTKVTTPRNSKSTKRKKREEPLVSPPPSPQRPSEHSLPGPSDTIGDVSETLPEAVDFPLPVSTKEDCPPNSSGTRKRKRRRSVSQASLSELSPPDASNTVTETPQSGRTDLPTTSVLKPFKSLPKNLKFTKTVERVEAEPVATPEELVLPASSPHPSFGITFPSVLPASTSDPTVVGTVSKLVAEEDDGEPLSTKLEDGEIIEDLSTIPPGLLRPQSPHAMEELPANMVVDSPDEVHMGSGDNEVEPVSFEEDEEDEEMVLFEDLEESLEGPLFSLPTLDRDIPHIVRPLVTVLDEPPESNFHVYRPSATLARLPTNLGRVCETFEWFRSYQGGVYFSNDIVKGYLLSAFGAKTHRRDVFKHDGRLIISHGGGRAESVHSEKGRLTVRPAEDQRSDDKSVRALLKTYRERRPIVLIIDDRYAKFPYDLASKGVTYAVLGFYMIVNAWAELQPDEKSGRTIVKYKFAFQWCEGQGDPWWISESGMSQTGFRPSALAVTNILQKSLPRAGHVCIQSCSKFWQIHPFHKGGGPDRPKDIITEQSSEAERHDERTDVKPEDPEPEAAPKYLPGYLTYNEEFLELRDPCPLPIGLRNSPASTRQSARRRCYHFSCFHTRVPLRKVWPNVLQYSRLRRVKEQTLARVFYDESGAAAGRISTYVLPENRGFLHQIQPMSKDVADATADADRIFQTYQQEANDWKSSLQTLADARSRGALLTNYFSHNDIHLEAQYVGGTDNTVPFDKAPSAVVQARALIQKRITQALGRKAEFNEVLTAAYMEKQKMAAGLSLGSPAFMHFRLQRKHDRERLQKGILMSFILRHGDVFVMDGLGRAEILRVRMPPASLA</sequence>
<feature type="compositionally biased region" description="Polar residues" evidence="1">
    <location>
        <begin position="494"/>
        <end position="511"/>
    </location>
</feature>
<feature type="compositionally biased region" description="Low complexity" evidence="1">
    <location>
        <begin position="475"/>
        <end position="486"/>
    </location>
</feature>
<dbReference type="EMBL" id="JACGCI010000013">
    <property type="protein sequence ID" value="KAF6760318.1"/>
    <property type="molecule type" value="Genomic_DNA"/>
</dbReference>
<keyword evidence="3" id="KW-1185">Reference proteome</keyword>
<comment type="caution">
    <text evidence="2">The sequence shown here is derived from an EMBL/GenBank/DDBJ whole genome shotgun (WGS) entry which is preliminary data.</text>
</comment>
<feature type="compositionally biased region" description="Basic and acidic residues" evidence="1">
    <location>
        <begin position="321"/>
        <end position="353"/>
    </location>
</feature>
<dbReference type="Gene3D" id="2.60.120.590">
    <property type="entry name" value="Alpha-ketoglutarate-dependent dioxygenase AlkB-like"/>
    <property type="match status" value="1"/>
</dbReference>
<protein>
    <submittedName>
        <fullName evidence="2">Uncharacterized protein</fullName>
    </submittedName>
</protein>
<feature type="region of interest" description="Disordered" evidence="1">
    <location>
        <begin position="145"/>
        <end position="187"/>
    </location>
</feature>
<evidence type="ECO:0000313" key="3">
    <source>
        <dbReference type="Proteomes" id="UP000521943"/>
    </source>
</evidence>
<feature type="compositionally biased region" description="Basic and acidic residues" evidence="1">
    <location>
        <begin position="173"/>
        <end position="186"/>
    </location>
</feature>
<dbReference type="OrthoDB" id="2163491at2759"/>
<dbReference type="Proteomes" id="UP000521943">
    <property type="component" value="Unassembled WGS sequence"/>
</dbReference>
<organism evidence="2 3">
    <name type="scientific">Ephemerocybe angulata</name>
    <dbReference type="NCBI Taxonomy" id="980116"/>
    <lineage>
        <taxon>Eukaryota</taxon>
        <taxon>Fungi</taxon>
        <taxon>Dikarya</taxon>
        <taxon>Basidiomycota</taxon>
        <taxon>Agaricomycotina</taxon>
        <taxon>Agaricomycetes</taxon>
        <taxon>Agaricomycetidae</taxon>
        <taxon>Agaricales</taxon>
        <taxon>Agaricineae</taxon>
        <taxon>Psathyrellaceae</taxon>
        <taxon>Ephemerocybe</taxon>
    </lineage>
</organism>
<feature type="region of interest" description="Disordered" evidence="1">
    <location>
        <begin position="213"/>
        <end position="618"/>
    </location>
</feature>
<evidence type="ECO:0000256" key="1">
    <source>
        <dbReference type="SAM" id="MobiDB-lite"/>
    </source>
</evidence>
<proteinExistence type="predicted"/>